<name>A0A074YVK4_OPIVI</name>
<dbReference type="EMBL" id="KL598705">
    <property type="protein sequence ID" value="KER18683.1"/>
    <property type="molecule type" value="Genomic_DNA"/>
</dbReference>
<evidence type="ECO:0000313" key="2">
    <source>
        <dbReference type="EMBL" id="KER18683.1"/>
    </source>
</evidence>
<organism evidence="2 3">
    <name type="scientific">Opisthorchis viverrini</name>
    <name type="common">Southeast Asian liver fluke</name>
    <dbReference type="NCBI Taxonomy" id="6198"/>
    <lineage>
        <taxon>Eukaryota</taxon>
        <taxon>Metazoa</taxon>
        <taxon>Spiralia</taxon>
        <taxon>Lophotrochozoa</taxon>
        <taxon>Platyhelminthes</taxon>
        <taxon>Trematoda</taxon>
        <taxon>Digenea</taxon>
        <taxon>Opisthorchiida</taxon>
        <taxon>Opisthorchiata</taxon>
        <taxon>Opisthorchiidae</taxon>
        <taxon>Opisthorchis</taxon>
    </lineage>
</organism>
<gene>
    <name evidence="2" type="ORF">T265_15892</name>
</gene>
<dbReference type="CTD" id="20330057"/>
<accession>A0A074YVK4</accession>
<dbReference type="KEGG" id="ovi:T265_15892"/>
<keyword evidence="1" id="KW-0175">Coiled coil</keyword>
<dbReference type="Proteomes" id="UP000054324">
    <property type="component" value="Unassembled WGS sequence"/>
</dbReference>
<evidence type="ECO:0000313" key="3">
    <source>
        <dbReference type="Proteomes" id="UP000054324"/>
    </source>
</evidence>
<proteinExistence type="predicted"/>
<feature type="coiled-coil region" evidence="1">
    <location>
        <begin position="12"/>
        <end position="50"/>
    </location>
</feature>
<dbReference type="RefSeq" id="XP_009177570.1">
    <property type="nucleotide sequence ID" value="XM_009179306.1"/>
</dbReference>
<evidence type="ECO:0000256" key="1">
    <source>
        <dbReference type="SAM" id="Coils"/>
    </source>
</evidence>
<sequence length="72" mass="8808">IQTLDRQNRGQLSELKLKLTRRVREVESLSEKLQQKRAMHKREKEKWRSTEKDLEFVKQNTEDQMKAENRIL</sequence>
<feature type="non-terminal residue" evidence="2">
    <location>
        <position position="72"/>
    </location>
</feature>
<feature type="non-terminal residue" evidence="2">
    <location>
        <position position="1"/>
    </location>
</feature>
<dbReference type="GeneID" id="20330057"/>
<dbReference type="AlphaFoldDB" id="A0A074YVK4"/>
<protein>
    <submittedName>
        <fullName evidence="2">Uncharacterized protein</fullName>
    </submittedName>
</protein>
<keyword evidence="3" id="KW-1185">Reference proteome</keyword>
<dbReference type="STRING" id="6198.A0A074YVK4"/>
<reference evidence="2 3" key="1">
    <citation type="submission" date="2013-11" db="EMBL/GenBank/DDBJ databases">
        <title>Opisthorchis viverrini - life in the bile duct.</title>
        <authorList>
            <person name="Young N.D."/>
            <person name="Nagarajan N."/>
            <person name="Lin S.J."/>
            <person name="Korhonen P.K."/>
            <person name="Jex A.R."/>
            <person name="Hall R.S."/>
            <person name="Safavi-Hemami H."/>
            <person name="Kaewkong W."/>
            <person name="Bertrand D."/>
            <person name="Gao S."/>
            <person name="Seet Q."/>
            <person name="Wongkham S."/>
            <person name="Teh B.T."/>
            <person name="Wongkham C."/>
            <person name="Intapan P.M."/>
            <person name="Maleewong W."/>
            <person name="Yang X."/>
            <person name="Hu M."/>
            <person name="Wang Z."/>
            <person name="Hofmann A."/>
            <person name="Sternberg P.W."/>
            <person name="Tan P."/>
            <person name="Wang J."/>
            <person name="Gasser R.B."/>
        </authorList>
    </citation>
    <scope>NUCLEOTIDE SEQUENCE [LARGE SCALE GENOMIC DNA]</scope>
</reference>